<dbReference type="RefSeq" id="WP_184248981.1">
    <property type="nucleotide sequence ID" value="NZ_BAAACU010000005.1"/>
</dbReference>
<gene>
    <name evidence="1" type="ORF">GGQ92_002378</name>
</gene>
<dbReference type="SUPFAM" id="SSF54913">
    <property type="entry name" value="GlnB-like"/>
    <property type="match status" value="2"/>
</dbReference>
<evidence type="ECO:0000313" key="2">
    <source>
        <dbReference type="Proteomes" id="UP000572212"/>
    </source>
</evidence>
<protein>
    <submittedName>
        <fullName evidence="1">Nitrogen regulatory protein PII</fullName>
    </submittedName>
</protein>
<accession>A0A841RQB7</accession>
<comment type="caution">
    <text evidence="1">The sequence shown here is derived from an EMBL/GenBank/DDBJ whole genome shotgun (WGS) entry which is preliminary data.</text>
</comment>
<dbReference type="EMBL" id="JACHON010000013">
    <property type="protein sequence ID" value="MBB6513566.1"/>
    <property type="molecule type" value="Genomic_DNA"/>
</dbReference>
<reference evidence="1 2" key="1">
    <citation type="submission" date="2020-08" db="EMBL/GenBank/DDBJ databases">
        <title>Genomic Encyclopedia of Type Strains, Phase IV (KMG-IV): sequencing the most valuable type-strain genomes for metagenomic binning, comparative biology and taxonomic classification.</title>
        <authorList>
            <person name="Goeker M."/>
        </authorList>
    </citation>
    <scope>NUCLEOTIDE SEQUENCE [LARGE SCALE GENOMIC DNA]</scope>
    <source>
        <strain evidence="1 2">DSM 11805</strain>
    </source>
</reference>
<organism evidence="1 2">
    <name type="scientific">Gracilibacillus halotolerans</name>
    <dbReference type="NCBI Taxonomy" id="74386"/>
    <lineage>
        <taxon>Bacteria</taxon>
        <taxon>Bacillati</taxon>
        <taxon>Bacillota</taxon>
        <taxon>Bacilli</taxon>
        <taxon>Bacillales</taxon>
        <taxon>Bacillaceae</taxon>
        <taxon>Gracilibacillus</taxon>
    </lineage>
</organism>
<dbReference type="Gene3D" id="3.30.70.120">
    <property type="match status" value="2"/>
</dbReference>
<name>A0A841RQB7_9BACI</name>
<dbReference type="Pfam" id="PF00543">
    <property type="entry name" value="P-II"/>
    <property type="match status" value="1"/>
</dbReference>
<dbReference type="InterPro" id="IPR011322">
    <property type="entry name" value="N-reg_PII-like_a/b"/>
</dbReference>
<proteinExistence type="predicted"/>
<dbReference type="PROSITE" id="PS51343">
    <property type="entry name" value="PII_GLNB_DOM"/>
    <property type="match status" value="1"/>
</dbReference>
<dbReference type="Proteomes" id="UP000572212">
    <property type="component" value="Unassembled WGS sequence"/>
</dbReference>
<dbReference type="SMART" id="SM00938">
    <property type="entry name" value="P-II"/>
    <property type="match status" value="1"/>
</dbReference>
<dbReference type="GO" id="GO:0030234">
    <property type="term" value="F:enzyme regulator activity"/>
    <property type="evidence" value="ECO:0007669"/>
    <property type="project" value="InterPro"/>
</dbReference>
<dbReference type="InterPro" id="IPR002187">
    <property type="entry name" value="N-reg_PII"/>
</dbReference>
<dbReference type="GO" id="GO:0006808">
    <property type="term" value="P:regulation of nitrogen utilization"/>
    <property type="evidence" value="ECO:0007669"/>
    <property type="project" value="InterPro"/>
</dbReference>
<keyword evidence="2" id="KW-1185">Reference proteome</keyword>
<dbReference type="AlphaFoldDB" id="A0A841RQB7"/>
<sequence length="224" mass="24593">MSRKNEAPQFELIHVIVNVGIGSKVVKIAKKCGISGGTIYLGRGTVQSKLLNLFAISDIRKEIVIMLANPTDTRKAMDALYRQLHLEKSNHGIAFTTGVSMIAGTKNINKESKEESIQRSEGTSMYQNIMIVVDKGNAENVIEAAKKAGSKGGTIINARGSGIHETAKLFAMDIEPEKEIVMILSEEKYTEPIVENIQIELEIDKPGNGIIFVQDVLQTYGIYK</sequence>
<evidence type="ECO:0000313" key="1">
    <source>
        <dbReference type="EMBL" id="MBB6513566.1"/>
    </source>
</evidence>
<dbReference type="InterPro" id="IPR015867">
    <property type="entry name" value="N-reg_PII/ATP_PRibTrfase_C"/>
</dbReference>